<dbReference type="Gramene" id="ONK70310">
    <property type="protein sequence ID" value="ONK70310"/>
    <property type="gene ID" value="A4U43_C05F32410"/>
</dbReference>
<evidence type="ECO:0000256" key="2">
    <source>
        <dbReference type="SAM" id="SignalP"/>
    </source>
</evidence>
<dbReference type="Proteomes" id="UP000243459">
    <property type="component" value="Chromosome 5"/>
</dbReference>
<reference evidence="4" key="1">
    <citation type="journal article" date="2017" name="Nat. Commun.">
        <title>The asparagus genome sheds light on the origin and evolution of a young Y chromosome.</title>
        <authorList>
            <person name="Harkess A."/>
            <person name="Zhou J."/>
            <person name="Xu C."/>
            <person name="Bowers J.E."/>
            <person name="Van der Hulst R."/>
            <person name="Ayyampalayam S."/>
            <person name="Mercati F."/>
            <person name="Riccardi P."/>
            <person name="McKain M.R."/>
            <person name="Kakrana A."/>
            <person name="Tang H."/>
            <person name="Ray J."/>
            <person name="Groenendijk J."/>
            <person name="Arikit S."/>
            <person name="Mathioni S.M."/>
            <person name="Nakano M."/>
            <person name="Shan H."/>
            <person name="Telgmann-Rauber A."/>
            <person name="Kanno A."/>
            <person name="Yue Z."/>
            <person name="Chen H."/>
            <person name="Li W."/>
            <person name="Chen Y."/>
            <person name="Xu X."/>
            <person name="Zhang Y."/>
            <person name="Luo S."/>
            <person name="Chen H."/>
            <person name="Gao J."/>
            <person name="Mao Z."/>
            <person name="Pires J.C."/>
            <person name="Luo M."/>
            <person name="Kudrna D."/>
            <person name="Wing R.A."/>
            <person name="Meyers B.C."/>
            <person name="Yi K."/>
            <person name="Kong H."/>
            <person name="Lavrijsen P."/>
            <person name="Sunseri F."/>
            <person name="Falavigna A."/>
            <person name="Ye Y."/>
            <person name="Leebens-Mack J.H."/>
            <person name="Chen G."/>
        </authorList>
    </citation>
    <scope>NUCLEOTIDE SEQUENCE [LARGE SCALE GENOMIC DNA]</scope>
    <source>
        <strain evidence="4">cv. DH0086</strain>
    </source>
</reference>
<feature type="region of interest" description="Disordered" evidence="1">
    <location>
        <begin position="275"/>
        <end position="326"/>
    </location>
</feature>
<organism evidence="3 4">
    <name type="scientific">Asparagus officinalis</name>
    <name type="common">Garden asparagus</name>
    <dbReference type="NCBI Taxonomy" id="4686"/>
    <lineage>
        <taxon>Eukaryota</taxon>
        <taxon>Viridiplantae</taxon>
        <taxon>Streptophyta</taxon>
        <taxon>Embryophyta</taxon>
        <taxon>Tracheophyta</taxon>
        <taxon>Spermatophyta</taxon>
        <taxon>Magnoliopsida</taxon>
        <taxon>Liliopsida</taxon>
        <taxon>Asparagales</taxon>
        <taxon>Asparagaceae</taxon>
        <taxon>Asparagoideae</taxon>
        <taxon>Asparagus</taxon>
    </lineage>
</organism>
<sequence>MMLSPLLLLLYMIRIQERDEEQPYPAQISDNNGGDRRRLKPSASARPTPSTSGCCAAVRPRGLRDGGERRRDSGGFELETFGGFESVDGTVHRFLSGLPQRSGFPSKAAGFCAKSAADCGIPPVKLLNERSTTALAGTLDPTSAGISPEMLLYERFRYCTLLTPRSGGTVPFNKFELRSKTLTCSNPPPGISPEMKLFLRLTTVRFGSKLRFLEIPRAKSIVGEVQHLEVGEVAGGEVGEIAGDLVGGEREDPELGGGGEGGGEGAVEEVGGEVEVAEVGEEEEVGGEGAEEAGAREEEADDAGNGGEVQDSVGEAGARDAVPGAGGLVVVVPVGEDA</sequence>
<evidence type="ECO:0000313" key="4">
    <source>
        <dbReference type="Proteomes" id="UP000243459"/>
    </source>
</evidence>
<name>A0A5P1F1K0_ASPOF</name>
<feature type="compositionally biased region" description="Acidic residues" evidence="1">
    <location>
        <begin position="275"/>
        <end position="291"/>
    </location>
</feature>
<protein>
    <submittedName>
        <fullName evidence="3">Uncharacterized protein</fullName>
    </submittedName>
</protein>
<evidence type="ECO:0000256" key="1">
    <source>
        <dbReference type="SAM" id="MobiDB-lite"/>
    </source>
</evidence>
<dbReference type="OMA" id="ERFRYCT"/>
<keyword evidence="2" id="KW-0732">Signal</keyword>
<dbReference type="AlphaFoldDB" id="A0A5P1F1K0"/>
<feature type="compositionally biased region" description="Low complexity" evidence="1">
    <location>
        <begin position="41"/>
        <end position="52"/>
    </location>
</feature>
<evidence type="ECO:0000313" key="3">
    <source>
        <dbReference type="EMBL" id="ONK70310.1"/>
    </source>
</evidence>
<feature type="region of interest" description="Disordered" evidence="1">
    <location>
        <begin position="22"/>
        <end position="75"/>
    </location>
</feature>
<feature type="signal peptide" evidence="2">
    <location>
        <begin position="1"/>
        <end position="18"/>
    </location>
</feature>
<feature type="chain" id="PRO_5024416179" evidence="2">
    <location>
        <begin position="19"/>
        <end position="338"/>
    </location>
</feature>
<feature type="compositionally biased region" description="Gly residues" evidence="1">
    <location>
        <begin position="255"/>
        <end position="265"/>
    </location>
</feature>
<keyword evidence="4" id="KW-1185">Reference proteome</keyword>
<dbReference type="EMBL" id="CM007385">
    <property type="protein sequence ID" value="ONK70310.1"/>
    <property type="molecule type" value="Genomic_DNA"/>
</dbReference>
<feature type="region of interest" description="Disordered" evidence="1">
    <location>
        <begin position="247"/>
        <end position="266"/>
    </location>
</feature>
<gene>
    <name evidence="3" type="ORF">A4U43_C05F32410</name>
</gene>
<feature type="compositionally biased region" description="Basic and acidic residues" evidence="1">
    <location>
        <begin position="62"/>
        <end position="74"/>
    </location>
</feature>
<accession>A0A5P1F1K0</accession>
<proteinExistence type="predicted"/>